<reference evidence="1" key="1">
    <citation type="submission" date="2020-10" db="EMBL/GenBank/DDBJ databases">
        <authorList>
            <person name="Gilroy R."/>
        </authorList>
    </citation>
    <scope>NUCLEOTIDE SEQUENCE</scope>
    <source>
        <strain evidence="1">B3-1481</strain>
    </source>
</reference>
<proteinExistence type="predicted"/>
<comment type="caution">
    <text evidence="1">The sequence shown here is derived from an EMBL/GenBank/DDBJ whole genome shotgun (WGS) entry which is preliminary data.</text>
</comment>
<evidence type="ECO:0008006" key="3">
    <source>
        <dbReference type="Google" id="ProtNLM"/>
    </source>
</evidence>
<accession>A0A9D9IXY7</accession>
<name>A0A9D9IXY7_9BACT</name>
<gene>
    <name evidence="1" type="ORF">IAB76_03260</name>
</gene>
<dbReference type="Proteomes" id="UP000823769">
    <property type="component" value="Unassembled WGS sequence"/>
</dbReference>
<dbReference type="AlphaFoldDB" id="A0A9D9IXY7"/>
<evidence type="ECO:0000313" key="2">
    <source>
        <dbReference type="Proteomes" id="UP000823769"/>
    </source>
</evidence>
<sequence>MRDEAFIIEKEREEDRLLLQVWDAARIAADGDAARSREVLDLISGPQRAAESGDLRLCEALGDFYRDAEPSVTGLSRSGATDHAVHWYYKAASASRYPRRGECGMQIALLSFLPKYGNVRFKQAKDWFVWAGGRLGSAGAWLRAGSIAEYEGRYDEALGFREKADSLSGDRLGEVETACMLVRRGLDETEGVLRLTSLMEDGVAKAAVEIAALMRSADLPDEAVRMFGQRHGTSLSDLSEMLGSFVADPDALAEKAMTDYYCSSDDLLCESEAYVENLERQDFYKMLETAWNEGDSPLAAYYLGRIYSFQLGGALADDGFPKEKLSDLAAFALAYLDTAAGEGLPYAIKADVRLHASIYGFDSAAEAGLRLLELFGEKAAADEIRQMKEEFEDSSRYFASRI</sequence>
<dbReference type="SUPFAM" id="SSF81901">
    <property type="entry name" value="HCP-like"/>
    <property type="match status" value="1"/>
</dbReference>
<organism evidence="1 2">
    <name type="scientific">Candidatus Cryptobacteroides avistercoris</name>
    <dbReference type="NCBI Taxonomy" id="2840758"/>
    <lineage>
        <taxon>Bacteria</taxon>
        <taxon>Pseudomonadati</taxon>
        <taxon>Bacteroidota</taxon>
        <taxon>Bacteroidia</taxon>
        <taxon>Bacteroidales</taxon>
        <taxon>Candidatus Cryptobacteroides</taxon>
    </lineage>
</organism>
<dbReference type="EMBL" id="JADILW010000049">
    <property type="protein sequence ID" value="MBO8480114.1"/>
    <property type="molecule type" value="Genomic_DNA"/>
</dbReference>
<reference evidence="1" key="2">
    <citation type="journal article" date="2021" name="PeerJ">
        <title>Extensive microbial diversity within the chicken gut microbiome revealed by metagenomics and culture.</title>
        <authorList>
            <person name="Gilroy R."/>
            <person name="Ravi A."/>
            <person name="Getino M."/>
            <person name="Pursley I."/>
            <person name="Horton D.L."/>
            <person name="Alikhan N.F."/>
            <person name="Baker D."/>
            <person name="Gharbi K."/>
            <person name="Hall N."/>
            <person name="Watson M."/>
            <person name="Adriaenssens E.M."/>
            <person name="Foster-Nyarko E."/>
            <person name="Jarju S."/>
            <person name="Secka A."/>
            <person name="Antonio M."/>
            <person name="Oren A."/>
            <person name="Chaudhuri R.R."/>
            <person name="La Ragione R."/>
            <person name="Hildebrand F."/>
            <person name="Pallen M.J."/>
        </authorList>
    </citation>
    <scope>NUCLEOTIDE SEQUENCE</scope>
    <source>
        <strain evidence="1">B3-1481</strain>
    </source>
</reference>
<protein>
    <recommendedName>
        <fullName evidence="3">DUF4034 domain-containing protein</fullName>
    </recommendedName>
</protein>
<evidence type="ECO:0000313" key="1">
    <source>
        <dbReference type="EMBL" id="MBO8480114.1"/>
    </source>
</evidence>